<evidence type="ECO:0000256" key="8">
    <source>
        <dbReference type="SAM" id="Coils"/>
    </source>
</evidence>
<dbReference type="InterPro" id="IPR003423">
    <property type="entry name" value="OMP_efflux"/>
</dbReference>
<keyword evidence="5" id="KW-0812">Transmembrane</keyword>
<sequence length="666" mass="75486">MSLSPDHSSENSVSQSPTSGKNKLGLILAGVASLGVTFLLGWRFSNANAVRSPSEVQQETPPQLLTQTPPVEPQPSPTPTFKIPQPVENKAVMGEILPQPTRSTLNREKFTPTPQFNDEQNHEINFGDSQSLKNNIPPIESAKIEQEIETELNFNSPIYLTEFRAKIETEKFQKTQTQPEINLEPQPSLSPSLPASVELELPDVIFLALENNRIIKNQYLERIVQQQDLAVAEDKFRPDFTPRIALDWQNIEQGGTTNTTSGLVLSAQLEMTIPTGGELNLGWEGQRENRSGDGLSDQNNNIFRQNLELSFRQPLLRGGGIDLNQASIKIARIDETIHLLDLKSTLITQITEAILAYRRLIQAQEQLKIEQNSLEIAQQQVENTQILIDAGRQARVDLVPVQTRVANQEISVLDAENNLQQQRLALLEVIDVDQNLNIVAVEEVTSIESQFLDFDVIQQLALENRPDYLKSKLDLERSNFELQIAENNRRWNIDFSTDISRNLAPDILEDRTEARAGIELRKTLGDRNIERDFQRSRVNVLQAENNLNEEFQQIEIEVQNKIRDVNDNLRKVQLAQRAAQLAEEQFRNEEEKVRLGVGNNSIVDLVRFQEDLGRARNNELNAKIDYLNSITELNQVVGTTLETWNITLEQKVEISPNSHSNHQNEQ</sequence>
<evidence type="ECO:0000256" key="1">
    <source>
        <dbReference type="ARBA" id="ARBA00004442"/>
    </source>
</evidence>
<dbReference type="PANTHER" id="PTHR30026:SF20">
    <property type="entry name" value="OUTER MEMBRANE PROTEIN TOLC"/>
    <property type="match status" value="1"/>
</dbReference>
<dbReference type="PANTHER" id="PTHR30026">
    <property type="entry name" value="OUTER MEMBRANE PROTEIN TOLC"/>
    <property type="match status" value="1"/>
</dbReference>
<keyword evidence="6" id="KW-0472">Membrane</keyword>
<keyword evidence="7" id="KW-0998">Cell outer membrane</keyword>
<proteinExistence type="inferred from homology"/>
<evidence type="ECO:0000256" key="3">
    <source>
        <dbReference type="ARBA" id="ARBA00022448"/>
    </source>
</evidence>
<reference evidence="10 11" key="1">
    <citation type="submission" date="2023-12" db="EMBL/GenBank/DDBJ databases">
        <title>Baltic Sea Cyanobacteria.</title>
        <authorList>
            <person name="Delbaje E."/>
            <person name="Fewer D.P."/>
            <person name="Shishido T.K."/>
        </authorList>
    </citation>
    <scope>NUCLEOTIDE SEQUENCE [LARGE SCALE GENOMIC DNA]</scope>
    <source>
        <strain evidence="10 11">CCNP 1315</strain>
    </source>
</reference>
<keyword evidence="8" id="KW-0175">Coiled coil</keyword>
<evidence type="ECO:0000313" key="10">
    <source>
        <dbReference type="EMBL" id="MEA5517892.1"/>
    </source>
</evidence>
<dbReference type="Pfam" id="PF02321">
    <property type="entry name" value="OEP"/>
    <property type="match status" value="1"/>
</dbReference>
<feature type="region of interest" description="Disordered" evidence="9">
    <location>
        <begin position="113"/>
        <end position="134"/>
    </location>
</feature>
<keyword evidence="4" id="KW-1134">Transmembrane beta strand</keyword>
<dbReference type="EMBL" id="JAYGHT010000004">
    <property type="protein sequence ID" value="MEA5517892.1"/>
    <property type="molecule type" value="Genomic_DNA"/>
</dbReference>
<gene>
    <name evidence="10" type="ORF">VB854_02885</name>
</gene>
<feature type="region of interest" description="Disordered" evidence="9">
    <location>
        <begin position="53"/>
        <end position="82"/>
    </location>
</feature>
<keyword evidence="11" id="KW-1185">Reference proteome</keyword>
<feature type="region of interest" description="Disordered" evidence="9">
    <location>
        <begin position="1"/>
        <end position="21"/>
    </location>
</feature>
<name>A0ABU5TSN6_9CYAN</name>
<feature type="coiled-coil region" evidence="8">
    <location>
        <begin position="544"/>
        <end position="592"/>
    </location>
</feature>
<dbReference type="RefSeq" id="WP_323274835.1">
    <property type="nucleotide sequence ID" value="NZ_JAYGHT010000004.1"/>
</dbReference>
<dbReference type="Gene3D" id="1.20.1600.10">
    <property type="entry name" value="Outer membrane efflux proteins (OEP)"/>
    <property type="match status" value="1"/>
</dbReference>
<organism evidence="10 11">
    <name type="scientific">Limnoraphis robusta CCNP1315</name>
    <dbReference type="NCBI Taxonomy" id="3110306"/>
    <lineage>
        <taxon>Bacteria</taxon>
        <taxon>Bacillati</taxon>
        <taxon>Cyanobacteriota</taxon>
        <taxon>Cyanophyceae</taxon>
        <taxon>Oscillatoriophycideae</taxon>
        <taxon>Oscillatoriales</taxon>
        <taxon>Sirenicapillariaceae</taxon>
        <taxon>Limnoraphis</taxon>
    </lineage>
</organism>
<feature type="coiled-coil region" evidence="8">
    <location>
        <begin position="360"/>
        <end position="387"/>
    </location>
</feature>
<evidence type="ECO:0000256" key="9">
    <source>
        <dbReference type="SAM" id="MobiDB-lite"/>
    </source>
</evidence>
<accession>A0ABU5TSN6</accession>
<evidence type="ECO:0000256" key="4">
    <source>
        <dbReference type="ARBA" id="ARBA00022452"/>
    </source>
</evidence>
<comment type="subcellular location">
    <subcellularLocation>
        <location evidence="1">Cell outer membrane</location>
    </subcellularLocation>
</comment>
<evidence type="ECO:0000256" key="5">
    <source>
        <dbReference type="ARBA" id="ARBA00022692"/>
    </source>
</evidence>
<feature type="compositionally biased region" description="Low complexity" evidence="9">
    <location>
        <begin position="56"/>
        <end position="69"/>
    </location>
</feature>
<evidence type="ECO:0000256" key="2">
    <source>
        <dbReference type="ARBA" id="ARBA00007613"/>
    </source>
</evidence>
<keyword evidence="3" id="KW-0813">Transport</keyword>
<comment type="caution">
    <text evidence="10">The sequence shown here is derived from an EMBL/GenBank/DDBJ whole genome shotgun (WGS) entry which is preliminary data.</text>
</comment>
<feature type="region of interest" description="Disordered" evidence="9">
    <location>
        <begin position="279"/>
        <end position="299"/>
    </location>
</feature>
<dbReference type="Proteomes" id="UP001301728">
    <property type="component" value="Unassembled WGS sequence"/>
</dbReference>
<evidence type="ECO:0000256" key="7">
    <source>
        <dbReference type="ARBA" id="ARBA00023237"/>
    </source>
</evidence>
<protein>
    <submittedName>
        <fullName evidence="10">TolC family protein</fullName>
    </submittedName>
</protein>
<evidence type="ECO:0000256" key="6">
    <source>
        <dbReference type="ARBA" id="ARBA00023136"/>
    </source>
</evidence>
<dbReference type="InterPro" id="IPR051906">
    <property type="entry name" value="TolC-like"/>
</dbReference>
<evidence type="ECO:0000313" key="11">
    <source>
        <dbReference type="Proteomes" id="UP001301728"/>
    </source>
</evidence>
<comment type="similarity">
    <text evidence="2">Belongs to the outer membrane factor (OMF) (TC 1.B.17) family.</text>
</comment>
<dbReference type="SUPFAM" id="SSF56954">
    <property type="entry name" value="Outer membrane efflux proteins (OEP)"/>
    <property type="match status" value="1"/>
</dbReference>